<dbReference type="Proteomes" id="UP000238206">
    <property type="component" value="Unassembled WGS sequence"/>
</dbReference>
<dbReference type="AlphaFoldDB" id="A0A2S8IQN6"/>
<organism evidence="1 2">
    <name type="scientific">Burkholderia cepacia</name>
    <name type="common">Pseudomonas cepacia</name>
    <dbReference type="NCBI Taxonomy" id="292"/>
    <lineage>
        <taxon>Bacteria</taxon>
        <taxon>Pseudomonadati</taxon>
        <taxon>Pseudomonadota</taxon>
        <taxon>Betaproteobacteria</taxon>
        <taxon>Burkholderiales</taxon>
        <taxon>Burkholderiaceae</taxon>
        <taxon>Burkholderia</taxon>
        <taxon>Burkholderia cepacia complex</taxon>
    </lineage>
</organism>
<dbReference type="EMBL" id="PUIQ01000021">
    <property type="protein sequence ID" value="PQP17077.1"/>
    <property type="molecule type" value="Genomic_DNA"/>
</dbReference>
<evidence type="ECO:0000313" key="2">
    <source>
        <dbReference type="Proteomes" id="UP000238206"/>
    </source>
</evidence>
<evidence type="ECO:0000313" key="1">
    <source>
        <dbReference type="EMBL" id="PQP17077.1"/>
    </source>
</evidence>
<accession>A0A2S8IQN6</accession>
<proteinExistence type="predicted"/>
<dbReference type="Gene3D" id="3.40.50.10610">
    <property type="entry name" value="ABC-type transport auxiliary lipoprotein component"/>
    <property type="match status" value="1"/>
</dbReference>
<sequence>MNETASRSGWSHGADVSRVARWSAAIALSAAVLAGCGSIRQTGAPALAANDAVAIAPIANFTETPAAGGSAAALAATVLRANGLTDVRIAPAEGSGNAMFDTAQRDTGERRLAWAREQHVKYVLAGAVEEWRYKVGVDGEPVAGLTFELVDVESGQVVWSAAGTRSGWSRSSLSSVANALVGRLLAPLRPRS</sequence>
<gene>
    <name evidence="1" type="ORF">C5615_17640</name>
</gene>
<reference evidence="1 2" key="1">
    <citation type="submission" date="2018-02" db="EMBL/GenBank/DDBJ databases">
        <title>Draft genome sequencing of Burkholderia cepacia Y14-15.</title>
        <authorList>
            <person name="Zheng B.-X."/>
        </authorList>
    </citation>
    <scope>NUCLEOTIDE SEQUENCE [LARGE SCALE GENOMIC DNA]</scope>
    <source>
        <strain evidence="1 2">Y14-15</strain>
    </source>
</reference>
<comment type="caution">
    <text evidence="1">The sequence shown here is derived from an EMBL/GenBank/DDBJ whole genome shotgun (WGS) entry which is preliminary data.</text>
</comment>
<protein>
    <submittedName>
        <fullName evidence="1">Penicillin-binding protein activator LpoB</fullName>
    </submittedName>
</protein>
<name>A0A2S8IQN6_BURCE</name>